<dbReference type="Gene3D" id="3.40.50.2300">
    <property type="match status" value="1"/>
</dbReference>
<dbReference type="InterPro" id="IPR052162">
    <property type="entry name" value="Sensor_kinase/Photoreceptor"/>
</dbReference>
<dbReference type="CDD" id="cd00082">
    <property type="entry name" value="HisKA"/>
    <property type="match status" value="1"/>
</dbReference>
<dbReference type="InterPro" id="IPR000014">
    <property type="entry name" value="PAS"/>
</dbReference>
<evidence type="ECO:0000313" key="13">
    <source>
        <dbReference type="Proteomes" id="UP000008701"/>
    </source>
</evidence>
<dbReference type="Pfam" id="PF02518">
    <property type="entry name" value="HATPase_c"/>
    <property type="match status" value="1"/>
</dbReference>
<dbReference type="Gene3D" id="3.30.565.10">
    <property type="entry name" value="Histidine kinase-like ATPase, C-terminal domain"/>
    <property type="match status" value="1"/>
</dbReference>
<feature type="domain" description="PAS" evidence="10">
    <location>
        <begin position="286"/>
        <end position="328"/>
    </location>
</feature>
<evidence type="ECO:0000259" key="8">
    <source>
        <dbReference type="PROSITE" id="PS50109"/>
    </source>
</evidence>
<dbReference type="Pfam" id="PF13426">
    <property type="entry name" value="PAS_9"/>
    <property type="match status" value="2"/>
</dbReference>
<dbReference type="Pfam" id="PF00512">
    <property type="entry name" value="HisKA"/>
    <property type="match status" value="1"/>
</dbReference>
<sequence>MDNTSEEDQRQQLLRENARLKALLRSGDEQPKALDGLNSSEDQCLHPGSLLTGGSVYQFSWKNKLQGPVTFVSSNIQQLLGYTSDEFTSGQISYGSLIYPDDLATFVEELHRSIERNIDSFEQEYRLRKKDGTVFRVCDYTIVLRDKKSNTLCYEGYIIDASTKTCFEPLFDTIDDFLFIVDRDGLVIHSNEAVKNRLGYSLDELVGKNIEYFFGDDQQKEIHDKIEGLLFGRNTSFRVPLLTRSGTAIPAETTIAKGNWNNRTVICCNSRDISDQIRQEQALIESERRFRDLTEMLPLPLFEADVNGMVTYTNSQGVEAFGYTPEDLHRGVSVFKCCIPEESGIVSANFESMKAGSRMSTGNEYTALRKNNTTFPALLYSTPIIRNGLFAGARAIVIDLTKLKKAESVLGNSRLQERMVRELQSLIDNIPGAVYRVNSRNETTMLSMTGDFLLDYTREEFEKELFPSMAIIYPEDRDLVLTSNQSLRSVKRSEALVYRIVTKNGSVRWVEDRKTSAFSPDGMFLGIDGILFDITERIKAEENKQLLESRLRKTQRLETIGTLAGGIAHDFNNILTPLLGYAEMGLSSLSSESPLYDYFSEIIQASERAKNLIAQILTFSRPGESNPAVVSVQDIIAESLKLLRPSIPSTITIVQDLDFSCRNILADPSQIHQVIVNLCTNAFQAMEESGGVMTIGLREITPDKALMAEFPELHEHESYLQLSISDTGKGMDEKTMERIFEPFFTTKSGRKGTGLGLSVVHGIISSYNGHISVVSRPEKGTSFRVYLPVCNKKALTDSARADVAKGKGCILFVDDELATIRIMERMMTRIGFKIQSCSSPLQALELFRKNPETFDLVITDLTMPEMTGIALAGELRKISSRLPIILMTGYGEEIETMSSLSLVGICKLLKKPVNMAELISAVKEVILHKKA</sequence>
<dbReference type="InterPro" id="IPR003661">
    <property type="entry name" value="HisK_dim/P_dom"/>
</dbReference>
<accession>A1BHC7</accession>
<gene>
    <name evidence="12" type="ordered locus">Cpha266_1787</name>
</gene>
<dbReference type="PROSITE" id="PS50109">
    <property type="entry name" value="HIS_KIN"/>
    <property type="match status" value="1"/>
</dbReference>
<dbReference type="InterPro" id="IPR000700">
    <property type="entry name" value="PAS-assoc_C"/>
</dbReference>
<dbReference type="GO" id="GO:0000155">
    <property type="term" value="F:phosphorelay sensor kinase activity"/>
    <property type="evidence" value="ECO:0007669"/>
    <property type="project" value="InterPro"/>
</dbReference>
<evidence type="ECO:0000259" key="11">
    <source>
        <dbReference type="PROSITE" id="PS50113"/>
    </source>
</evidence>
<dbReference type="SMART" id="SM00448">
    <property type="entry name" value="REC"/>
    <property type="match status" value="1"/>
</dbReference>
<dbReference type="CDD" id="cd00130">
    <property type="entry name" value="PAS"/>
    <property type="match status" value="4"/>
</dbReference>
<dbReference type="InterPro" id="IPR011006">
    <property type="entry name" value="CheY-like_superfamily"/>
</dbReference>
<dbReference type="PANTHER" id="PTHR43304">
    <property type="entry name" value="PHYTOCHROME-LIKE PROTEIN CPH1"/>
    <property type="match status" value="1"/>
</dbReference>
<dbReference type="Gene3D" id="1.10.287.130">
    <property type="match status" value="1"/>
</dbReference>
<proteinExistence type="predicted"/>
<dbReference type="PANTHER" id="PTHR43304:SF1">
    <property type="entry name" value="PAC DOMAIN-CONTAINING PROTEIN"/>
    <property type="match status" value="1"/>
</dbReference>
<dbReference type="SMART" id="SM00387">
    <property type="entry name" value="HATPase_c"/>
    <property type="match status" value="1"/>
</dbReference>
<keyword evidence="4 12" id="KW-0808">Transferase</keyword>
<feature type="modified residue" description="4-aspartylphosphate" evidence="6">
    <location>
        <position position="860"/>
    </location>
</feature>
<dbReference type="HOGENOM" id="CLU_000445_114_51_10"/>
<evidence type="ECO:0000256" key="6">
    <source>
        <dbReference type="PROSITE-ProRule" id="PRU00169"/>
    </source>
</evidence>
<feature type="coiled-coil region" evidence="7">
    <location>
        <begin position="3"/>
        <end position="30"/>
    </location>
</feature>
<dbReference type="EMBL" id="CP000492">
    <property type="protein sequence ID" value="ABL65804.1"/>
    <property type="molecule type" value="Genomic_DNA"/>
</dbReference>
<keyword evidence="5 12" id="KW-0418">Kinase</keyword>
<dbReference type="RefSeq" id="WP_011745611.1">
    <property type="nucleotide sequence ID" value="NC_008639.1"/>
</dbReference>
<dbReference type="Proteomes" id="UP000008701">
    <property type="component" value="Chromosome"/>
</dbReference>
<dbReference type="KEGG" id="cph:Cpha266_1787"/>
<evidence type="ECO:0000256" key="1">
    <source>
        <dbReference type="ARBA" id="ARBA00000085"/>
    </source>
</evidence>
<dbReference type="eggNOG" id="COG0784">
    <property type="taxonomic scope" value="Bacteria"/>
</dbReference>
<comment type="catalytic activity">
    <reaction evidence="1">
        <text>ATP + protein L-histidine = ADP + protein N-phospho-L-histidine.</text>
        <dbReference type="EC" id="2.7.13.3"/>
    </reaction>
</comment>
<dbReference type="PROSITE" id="PS50110">
    <property type="entry name" value="RESPONSE_REGULATORY"/>
    <property type="match status" value="1"/>
</dbReference>
<evidence type="ECO:0000259" key="9">
    <source>
        <dbReference type="PROSITE" id="PS50110"/>
    </source>
</evidence>
<feature type="domain" description="PAS" evidence="10">
    <location>
        <begin position="66"/>
        <end position="117"/>
    </location>
</feature>
<dbReference type="InterPro" id="IPR003594">
    <property type="entry name" value="HATPase_dom"/>
</dbReference>
<keyword evidence="7" id="KW-0175">Coiled coil</keyword>
<dbReference type="SUPFAM" id="SSF55874">
    <property type="entry name" value="ATPase domain of HSP90 chaperone/DNA topoisomerase II/histidine kinase"/>
    <property type="match status" value="1"/>
</dbReference>
<dbReference type="SUPFAM" id="SSF47384">
    <property type="entry name" value="Homodimeric domain of signal transducing histidine kinase"/>
    <property type="match status" value="1"/>
</dbReference>
<dbReference type="InterPro" id="IPR036890">
    <property type="entry name" value="HATPase_C_sf"/>
</dbReference>
<reference evidence="12 13" key="1">
    <citation type="submission" date="2006-12" db="EMBL/GenBank/DDBJ databases">
        <title>Complete sequence of Chlorobium phaeobacteroides DSM 266.</title>
        <authorList>
            <consortium name="US DOE Joint Genome Institute"/>
            <person name="Copeland A."/>
            <person name="Lucas S."/>
            <person name="Lapidus A."/>
            <person name="Barry K."/>
            <person name="Detter J.C."/>
            <person name="Glavina del Rio T."/>
            <person name="Hammon N."/>
            <person name="Israni S."/>
            <person name="Pitluck S."/>
            <person name="Goltsman E."/>
            <person name="Schmutz J."/>
            <person name="Larimer F."/>
            <person name="Land M."/>
            <person name="Hauser L."/>
            <person name="Mikhailova N."/>
            <person name="Li T."/>
            <person name="Overmann J."/>
            <person name="Bryant D.A."/>
            <person name="Richardson P."/>
        </authorList>
    </citation>
    <scope>NUCLEOTIDE SEQUENCE [LARGE SCALE GENOMIC DNA]</scope>
    <source>
        <strain evidence="12 13">DSM 266</strain>
    </source>
</reference>
<dbReference type="InterPro" id="IPR001789">
    <property type="entry name" value="Sig_transdc_resp-reg_receiver"/>
</dbReference>
<evidence type="ECO:0000259" key="10">
    <source>
        <dbReference type="PROSITE" id="PS50112"/>
    </source>
</evidence>
<dbReference type="PROSITE" id="PS50113">
    <property type="entry name" value="PAC"/>
    <property type="match status" value="1"/>
</dbReference>
<dbReference type="PROSITE" id="PS50112">
    <property type="entry name" value="PAS"/>
    <property type="match status" value="3"/>
</dbReference>
<evidence type="ECO:0000256" key="4">
    <source>
        <dbReference type="ARBA" id="ARBA00022679"/>
    </source>
</evidence>
<dbReference type="PRINTS" id="PR00344">
    <property type="entry name" value="BCTRLSENSOR"/>
</dbReference>
<feature type="domain" description="PAC" evidence="11">
    <location>
        <begin position="494"/>
        <end position="546"/>
    </location>
</feature>
<name>A1BHC7_CHLPD</name>
<evidence type="ECO:0000256" key="2">
    <source>
        <dbReference type="ARBA" id="ARBA00012438"/>
    </source>
</evidence>
<dbReference type="InterPro" id="IPR036097">
    <property type="entry name" value="HisK_dim/P_sf"/>
</dbReference>
<feature type="domain" description="Histidine kinase" evidence="8">
    <location>
        <begin position="566"/>
        <end position="791"/>
    </location>
</feature>
<dbReference type="AlphaFoldDB" id="A1BHC7"/>
<keyword evidence="3 6" id="KW-0597">Phosphoprotein</keyword>
<dbReference type="SMART" id="SM00388">
    <property type="entry name" value="HisKA"/>
    <property type="match status" value="1"/>
</dbReference>
<protein>
    <recommendedName>
        <fullName evidence="2">histidine kinase</fullName>
        <ecNumber evidence="2">2.7.13.3</ecNumber>
    </recommendedName>
</protein>
<dbReference type="SUPFAM" id="SSF55785">
    <property type="entry name" value="PYP-like sensor domain (PAS domain)"/>
    <property type="match status" value="4"/>
</dbReference>
<dbReference type="NCBIfam" id="TIGR00229">
    <property type="entry name" value="sensory_box"/>
    <property type="match status" value="4"/>
</dbReference>
<evidence type="ECO:0000256" key="7">
    <source>
        <dbReference type="SAM" id="Coils"/>
    </source>
</evidence>
<evidence type="ECO:0000313" key="12">
    <source>
        <dbReference type="EMBL" id="ABL65804.1"/>
    </source>
</evidence>
<dbReference type="InterPro" id="IPR001610">
    <property type="entry name" value="PAC"/>
</dbReference>
<organism evidence="12 13">
    <name type="scientific">Chlorobium phaeobacteroides (strain DSM 266 / SMG 266 / 2430)</name>
    <dbReference type="NCBI Taxonomy" id="290317"/>
    <lineage>
        <taxon>Bacteria</taxon>
        <taxon>Pseudomonadati</taxon>
        <taxon>Chlorobiota</taxon>
        <taxon>Chlorobiia</taxon>
        <taxon>Chlorobiales</taxon>
        <taxon>Chlorobiaceae</taxon>
        <taxon>Chlorobium/Pelodictyon group</taxon>
        <taxon>Chlorobium</taxon>
    </lineage>
</organism>
<feature type="domain" description="Response regulatory" evidence="9">
    <location>
        <begin position="809"/>
        <end position="926"/>
    </location>
</feature>
<keyword evidence="13" id="KW-1185">Reference proteome</keyword>
<evidence type="ECO:0000256" key="5">
    <source>
        <dbReference type="ARBA" id="ARBA00022777"/>
    </source>
</evidence>
<dbReference type="InterPro" id="IPR013655">
    <property type="entry name" value="PAS_fold_3"/>
</dbReference>
<dbReference type="eggNOG" id="COG4191">
    <property type="taxonomic scope" value="Bacteria"/>
</dbReference>
<dbReference type="Gene3D" id="3.30.450.20">
    <property type="entry name" value="PAS domain"/>
    <property type="match status" value="4"/>
</dbReference>
<dbReference type="SUPFAM" id="SSF52172">
    <property type="entry name" value="CheY-like"/>
    <property type="match status" value="1"/>
</dbReference>
<dbReference type="SMART" id="SM00091">
    <property type="entry name" value="PAS"/>
    <property type="match status" value="4"/>
</dbReference>
<dbReference type="InterPro" id="IPR005467">
    <property type="entry name" value="His_kinase_dom"/>
</dbReference>
<dbReference type="Pfam" id="PF00072">
    <property type="entry name" value="Response_reg"/>
    <property type="match status" value="1"/>
</dbReference>
<dbReference type="EC" id="2.7.13.3" evidence="2"/>
<dbReference type="InterPro" id="IPR035965">
    <property type="entry name" value="PAS-like_dom_sf"/>
</dbReference>
<evidence type="ECO:0000256" key="3">
    <source>
        <dbReference type="ARBA" id="ARBA00022553"/>
    </source>
</evidence>
<feature type="domain" description="PAS" evidence="10">
    <location>
        <begin position="163"/>
        <end position="233"/>
    </location>
</feature>
<dbReference type="SMART" id="SM00086">
    <property type="entry name" value="PAC"/>
    <property type="match status" value="4"/>
</dbReference>
<dbReference type="STRING" id="290317.Cpha266_1787"/>
<dbReference type="Pfam" id="PF08447">
    <property type="entry name" value="PAS_3"/>
    <property type="match status" value="2"/>
</dbReference>
<dbReference type="InterPro" id="IPR004358">
    <property type="entry name" value="Sig_transdc_His_kin-like_C"/>
</dbReference>